<evidence type="ECO:0000256" key="4">
    <source>
        <dbReference type="SAM" id="MobiDB-lite"/>
    </source>
</evidence>
<dbReference type="Gene3D" id="3.30.420.10">
    <property type="entry name" value="Ribonuclease H-like superfamily/Ribonuclease H"/>
    <property type="match status" value="1"/>
</dbReference>
<dbReference type="InterPro" id="IPR041588">
    <property type="entry name" value="Integrase_H2C2"/>
</dbReference>
<dbReference type="Gene3D" id="3.10.10.10">
    <property type="entry name" value="HIV Type 1 Reverse Transcriptase, subunit A, domain 1"/>
    <property type="match status" value="1"/>
</dbReference>
<dbReference type="EMBL" id="JACTAM010002507">
    <property type="protein sequence ID" value="KAI2644487.1"/>
    <property type="molecule type" value="Genomic_DNA"/>
</dbReference>
<feature type="domain" description="Reverse transcriptase" evidence="5">
    <location>
        <begin position="219"/>
        <end position="316"/>
    </location>
</feature>
<feature type="region of interest" description="Disordered" evidence="4">
    <location>
        <begin position="574"/>
        <end position="608"/>
    </location>
</feature>
<dbReference type="InterPro" id="IPR036397">
    <property type="entry name" value="RNaseH_sf"/>
</dbReference>
<organism evidence="7 8">
    <name type="scientific">Labeo rohita</name>
    <name type="common">Indian major carp</name>
    <name type="synonym">Cyprinus rohita</name>
    <dbReference type="NCBI Taxonomy" id="84645"/>
    <lineage>
        <taxon>Eukaryota</taxon>
        <taxon>Metazoa</taxon>
        <taxon>Chordata</taxon>
        <taxon>Craniata</taxon>
        <taxon>Vertebrata</taxon>
        <taxon>Euteleostomi</taxon>
        <taxon>Actinopterygii</taxon>
        <taxon>Neopterygii</taxon>
        <taxon>Teleostei</taxon>
        <taxon>Ostariophysi</taxon>
        <taxon>Cypriniformes</taxon>
        <taxon>Cyprinidae</taxon>
        <taxon>Labeoninae</taxon>
        <taxon>Labeonini</taxon>
        <taxon>Labeo</taxon>
    </lineage>
</organism>
<dbReference type="EC" id="3.1.26.4" evidence="2"/>
<evidence type="ECO:0000313" key="8">
    <source>
        <dbReference type="Proteomes" id="UP000830375"/>
    </source>
</evidence>
<accession>A0ABQ8L3H5</accession>
<dbReference type="Pfam" id="PF00078">
    <property type="entry name" value="RVT_1"/>
    <property type="match status" value="1"/>
</dbReference>
<comment type="caution">
    <text evidence="7">The sequence shown here is derived from an EMBL/GenBank/DDBJ whole genome shotgun (WGS) entry which is preliminary data.</text>
</comment>
<dbReference type="InterPro" id="IPR043128">
    <property type="entry name" value="Rev_trsase/Diguanyl_cyclase"/>
</dbReference>
<gene>
    <name evidence="7" type="ORF">H4Q32_028320</name>
</gene>
<dbReference type="InterPro" id="IPR043502">
    <property type="entry name" value="DNA/RNA_pol_sf"/>
</dbReference>
<protein>
    <recommendedName>
        <fullName evidence="3">Gypsy retrotransposon integrase-like protein 1</fullName>
        <ecNumber evidence="2">3.1.26.4</ecNumber>
    </recommendedName>
</protein>
<evidence type="ECO:0000259" key="5">
    <source>
        <dbReference type="Pfam" id="PF00078"/>
    </source>
</evidence>
<dbReference type="Pfam" id="PF17921">
    <property type="entry name" value="Integrase_H2C2"/>
    <property type="match status" value="1"/>
</dbReference>
<dbReference type="SUPFAM" id="SSF56672">
    <property type="entry name" value="DNA/RNA polymerases"/>
    <property type="match status" value="1"/>
</dbReference>
<dbReference type="InterPro" id="IPR050951">
    <property type="entry name" value="Retrovirus_Pol_polyprotein"/>
</dbReference>
<evidence type="ECO:0000259" key="6">
    <source>
        <dbReference type="Pfam" id="PF17921"/>
    </source>
</evidence>
<dbReference type="Gene3D" id="1.10.340.70">
    <property type="match status" value="1"/>
</dbReference>
<feature type="compositionally biased region" description="Polar residues" evidence="4">
    <location>
        <begin position="578"/>
        <end position="594"/>
    </location>
</feature>
<dbReference type="CDD" id="cd01647">
    <property type="entry name" value="RT_LTR"/>
    <property type="match status" value="1"/>
</dbReference>
<dbReference type="Gene3D" id="3.30.70.270">
    <property type="match status" value="2"/>
</dbReference>
<name>A0ABQ8L3H5_LABRO</name>
<proteinExistence type="inferred from homology"/>
<evidence type="ECO:0000256" key="3">
    <source>
        <dbReference type="ARBA" id="ARBA00039658"/>
    </source>
</evidence>
<sequence length="665" mass="74203">MFILRQQWSLHLKLSSQAPTPHEISNLSLIPVTLHSSRNSLSVSALIDSVKTIQGKPLGRGKVRYSSPLITLQVGLFHKEQLRLLVLEDSTVCLILGHPWLHLRTPVLCWDPCDILQWGKLCHDQCLSELPLPRSISIPLASTKIESPEPEITPEIPAEYMAFQDVFSKQAATLLPPHRPWDFQAMEEYIAEALQQGFIQPSTLPAASSFFFVGKKDGGLCPCIDYRQLNSQIIQQPYPLPLVPATLEDLRGAQVFFKLDLRSAYNLIRIQVGYEWKTAFITPTGHYKYRVMPYGLSISPSVFQMFMNEHVQQVLEKLREHSLYLKLEKCEFYRSSVQFLGYVISAEGFSADSPAEPEPILPPSVIVSPIIWDLENNIRHATLQEPAPSGCPEGKIYVPSSQRLHLLGTVHESPGSGHPGSRRTLSLLQGHYWWPSMHRNVTRFVLSCSVCPMFITPRHLPTGKLIPLPISQRPWSHIGVDFVTDLPNCEGNTCILVTVDGFSKSCKFIPLKGLPTALETAEHLFQHIFQKRLSQTGVLNSSLMYGQLFSNSSASLLTFPLVITHRLMARLRERSKSSDVTSGHTVKRTNTAGAGSSRGPRDQLLTTGSKRVRECGTQLITIFNEPSIDIRGLQTPERGSLPNTTPGTYSGCPPATYVFGYPAVS</sequence>
<dbReference type="PANTHER" id="PTHR37984:SF5">
    <property type="entry name" value="PROTEIN NYNRIN-LIKE"/>
    <property type="match status" value="1"/>
</dbReference>
<evidence type="ECO:0000313" key="7">
    <source>
        <dbReference type="EMBL" id="KAI2644487.1"/>
    </source>
</evidence>
<evidence type="ECO:0000256" key="1">
    <source>
        <dbReference type="ARBA" id="ARBA00010879"/>
    </source>
</evidence>
<dbReference type="PANTHER" id="PTHR37984">
    <property type="entry name" value="PROTEIN CBG26694"/>
    <property type="match status" value="1"/>
</dbReference>
<comment type="similarity">
    <text evidence="1">Belongs to the beta type-B retroviral polymerase family. HERV class-II K(HML-2) pol subfamily.</text>
</comment>
<dbReference type="Proteomes" id="UP000830375">
    <property type="component" value="Unassembled WGS sequence"/>
</dbReference>
<keyword evidence="8" id="KW-1185">Reference proteome</keyword>
<dbReference type="SUPFAM" id="SSF53098">
    <property type="entry name" value="Ribonuclease H-like"/>
    <property type="match status" value="1"/>
</dbReference>
<dbReference type="InterPro" id="IPR000477">
    <property type="entry name" value="RT_dom"/>
</dbReference>
<feature type="domain" description="Integrase zinc-binding" evidence="6">
    <location>
        <begin position="398"/>
        <end position="452"/>
    </location>
</feature>
<reference evidence="7 8" key="1">
    <citation type="submission" date="2022-01" db="EMBL/GenBank/DDBJ databases">
        <title>A high-quality chromosome-level genome assembly of rohu carp, Labeo rohita.</title>
        <authorList>
            <person name="Arick M.A. II"/>
            <person name="Hsu C.-Y."/>
            <person name="Magbanua Z."/>
            <person name="Pechanova O."/>
            <person name="Grover C."/>
            <person name="Miller E."/>
            <person name="Thrash A."/>
            <person name="Ezzel L."/>
            <person name="Alam S."/>
            <person name="Benzie J."/>
            <person name="Hamilton M."/>
            <person name="Karsi A."/>
            <person name="Lawrence M.L."/>
            <person name="Peterson D.G."/>
        </authorList>
    </citation>
    <scope>NUCLEOTIDE SEQUENCE [LARGE SCALE GENOMIC DNA]</scope>
    <source>
        <strain evidence="8">BAU-BD-2019</strain>
        <tissue evidence="7">Blood</tissue>
    </source>
</reference>
<dbReference type="InterPro" id="IPR012337">
    <property type="entry name" value="RNaseH-like_sf"/>
</dbReference>
<evidence type="ECO:0000256" key="2">
    <source>
        <dbReference type="ARBA" id="ARBA00012180"/>
    </source>
</evidence>